<reference evidence="3 4" key="1">
    <citation type="submission" date="2012-10" db="EMBL/GenBank/DDBJ databases">
        <authorList>
            <person name="Zafar N."/>
            <person name="Inman J."/>
            <person name="Hall N."/>
            <person name="Lorenzi H."/>
            <person name="Caler E."/>
        </authorList>
    </citation>
    <scope>NUCLEOTIDE SEQUENCE [LARGE SCALE GENOMIC DNA]</scope>
    <source>
        <strain evidence="3 4">IP1</strain>
    </source>
</reference>
<dbReference type="RefSeq" id="XP_004183365.1">
    <property type="nucleotide sequence ID" value="XM_004183317.1"/>
</dbReference>
<dbReference type="PROSITE" id="PS50238">
    <property type="entry name" value="RHOGAP"/>
    <property type="match status" value="1"/>
</dbReference>
<dbReference type="PANTHER" id="PTHR45808:SF2">
    <property type="entry name" value="RHO GTPASE-ACTIVATING PROTEIN 68F"/>
    <property type="match status" value="1"/>
</dbReference>
<evidence type="ECO:0000313" key="3">
    <source>
        <dbReference type="EMBL" id="ELP84019.1"/>
    </source>
</evidence>
<dbReference type="VEuPathDB" id="AmoebaDB:EIN_346660"/>
<feature type="compositionally biased region" description="Low complexity" evidence="1">
    <location>
        <begin position="259"/>
        <end position="287"/>
    </location>
</feature>
<dbReference type="GO" id="GO:0005096">
    <property type="term" value="F:GTPase activator activity"/>
    <property type="evidence" value="ECO:0007669"/>
    <property type="project" value="TreeGrafter"/>
</dbReference>
<dbReference type="GO" id="GO:0007264">
    <property type="term" value="P:small GTPase-mediated signal transduction"/>
    <property type="evidence" value="ECO:0007669"/>
    <property type="project" value="TreeGrafter"/>
</dbReference>
<protein>
    <recommendedName>
        <fullName evidence="2">Rho-GAP domain-containing protein</fullName>
    </recommendedName>
</protein>
<dbReference type="OrthoDB" id="19380at2759"/>
<gene>
    <name evidence="3" type="ORF">EIN_346660</name>
</gene>
<keyword evidence="4" id="KW-1185">Reference proteome</keyword>
<proteinExistence type="predicted"/>
<name>L7FLI2_ENTIV</name>
<dbReference type="PANTHER" id="PTHR45808">
    <property type="entry name" value="RHO GTPASE-ACTIVATING PROTEIN 68F"/>
    <property type="match status" value="1"/>
</dbReference>
<dbReference type="OMA" id="HVELTHY"/>
<dbReference type="SMART" id="SM00324">
    <property type="entry name" value="RhoGAP"/>
    <property type="match status" value="1"/>
</dbReference>
<dbReference type="InterPro" id="IPR000198">
    <property type="entry name" value="RhoGAP_dom"/>
</dbReference>
<feature type="compositionally biased region" description="Pro residues" evidence="1">
    <location>
        <begin position="234"/>
        <end position="243"/>
    </location>
</feature>
<dbReference type="EMBL" id="KB207186">
    <property type="protein sequence ID" value="ELP84019.1"/>
    <property type="molecule type" value="Genomic_DNA"/>
</dbReference>
<dbReference type="GO" id="GO:0005737">
    <property type="term" value="C:cytoplasm"/>
    <property type="evidence" value="ECO:0007669"/>
    <property type="project" value="TreeGrafter"/>
</dbReference>
<dbReference type="SUPFAM" id="SSF48350">
    <property type="entry name" value="GTPase activation domain, GAP"/>
    <property type="match status" value="1"/>
</dbReference>
<sequence>MGKVFGVLLESVPTMQNVPFPVYELITYLTEKPARVEAEGIFRISGKLEDINLIKKMFNKGEHVELTHYDIHTVAAVLKAFFRELPDSLVKKENTDMIIATVQMDDKFYPTKIKNIQNILSFLPPVYYSTLKMLLHYLRLVCDASAINKMNVSNISIIFGVNIFTGVNVVDMISSNNSDCFACTRFLIENYKEVFDTPHDNTFKTSLSLPSADQEPSKPFLLARSNPTTAVPRRNPPPPPRPQFAPVHHKTNSAETKIPPTHSSPTFSSPNLQITPQKKSSPKSLSPTAQQTPEKPKPDLPPRKQQKVFPKKQKIADKPLSFKSETDAGRAPPPPPKKRNDYQQPSIL</sequence>
<accession>L7FLI2</accession>
<dbReference type="GeneID" id="14883006"/>
<dbReference type="CDD" id="cd00159">
    <property type="entry name" value="RhoGAP"/>
    <property type="match status" value="1"/>
</dbReference>
<feature type="domain" description="Rho-GAP" evidence="2">
    <location>
        <begin position="7"/>
        <end position="195"/>
    </location>
</feature>
<feature type="region of interest" description="Disordered" evidence="1">
    <location>
        <begin position="204"/>
        <end position="348"/>
    </location>
</feature>
<feature type="compositionally biased region" description="Basic residues" evidence="1">
    <location>
        <begin position="304"/>
        <end position="313"/>
    </location>
</feature>
<evidence type="ECO:0000256" key="1">
    <source>
        <dbReference type="SAM" id="MobiDB-lite"/>
    </source>
</evidence>
<dbReference type="KEGG" id="eiv:EIN_346660"/>
<dbReference type="Pfam" id="PF00620">
    <property type="entry name" value="RhoGAP"/>
    <property type="match status" value="1"/>
</dbReference>
<organism evidence="3 4">
    <name type="scientific">Entamoeba invadens IP1</name>
    <dbReference type="NCBI Taxonomy" id="370355"/>
    <lineage>
        <taxon>Eukaryota</taxon>
        <taxon>Amoebozoa</taxon>
        <taxon>Evosea</taxon>
        <taxon>Archamoebae</taxon>
        <taxon>Mastigamoebida</taxon>
        <taxon>Entamoebidae</taxon>
        <taxon>Entamoeba</taxon>
    </lineage>
</organism>
<dbReference type="InterPro" id="IPR008936">
    <property type="entry name" value="Rho_GTPase_activation_prot"/>
</dbReference>
<evidence type="ECO:0000259" key="2">
    <source>
        <dbReference type="PROSITE" id="PS50238"/>
    </source>
</evidence>
<evidence type="ECO:0000313" key="4">
    <source>
        <dbReference type="Proteomes" id="UP000014680"/>
    </source>
</evidence>
<dbReference type="AlphaFoldDB" id="L7FLI2"/>
<dbReference type="Gene3D" id="1.10.555.10">
    <property type="entry name" value="Rho GTPase activation protein"/>
    <property type="match status" value="1"/>
</dbReference>
<dbReference type="Proteomes" id="UP000014680">
    <property type="component" value="Unassembled WGS sequence"/>
</dbReference>